<keyword evidence="3" id="KW-0807">Transducer</keyword>
<evidence type="ECO:0000256" key="3">
    <source>
        <dbReference type="PROSITE-ProRule" id="PRU00284"/>
    </source>
</evidence>
<dbReference type="GO" id="GO:0006935">
    <property type="term" value="P:chemotaxis"/>
    <property type="evidence" value="ECO:0007669"/>
    <property type="project" value="UniProtKB-KW"/>
</dbReference>
<dbReference type="InterPro" id="IPR003660">
    <property type="entry name" value="HAMP_dom"/>
</dbReference>
<dbReference type="SUPFAM" id="SSF58104">
    <property type="entry name" value="Methyl-accepting chemotaxis protein (MCP) signaling domain"/>
    <property type="match status" value="1"/>
</dbReference>
<dbReference type="RefSeq" id="WP_012670873.1">
    <property type="nucleotide sequence ID" value="NC_012225.1"/>
</dbReference>
<dbReference type="Proteomes" id="UP000001803">
    <property type="component" value="Chromosome"/>
</dbReference>
<dbReference type="EMBL" id="CP001357">
    <property type="protein sequence ID" value="ACN83828.1"/>
    <property type="molecule type" value="Genomic_DNA"/>
</dbReference>
<dbReference type="SMART" id="SM00283">
    <property type="entry name" value="MA"/>
    <property type="match status" value="1"/>
</dbReference>
<dbReference type="AlphaFoldDB" id="A0A3B6VH38"/>
<organism evidence="7 8">
    <name type="scientific">Brachyspira hyodysenteriae (strain ATCC 49526 / WA1)</name>
    <dbReference type="NCBI Taxonomy" id="565034"/>
    <lineage>
        <taxon>Bacteria</taxon>
        <taxon>Pseudomonadati</taxon>
        <taxon>Spirochaetota</taxon>
        <taxon>Spirochaetia</taxon>
        <taxon>Brachyspirales</taxon>
        <taxon>Brachyspiraceae</taxon>
        <taxon>Brachyspira</taxon>
    </lineage>
</organism>
<keyword evidence="1" id="KW-0145">Chemotaxis</keyword>
<sequence>MRKIHSIRVKMPIAISILSTIFLVLIVAILSYRSHAIVKNSTLSGFDNTVNGYKDMLDVWLDDSRNLIKTYAVSPIVRNYLVNREIDIRSTLTEFEAINEYVLDIGITDTNGIILDNVNSVKIGENITTVRPNILNILKKNNNEASFDDSIQKSSADKKWSLAVICGVKYNGEYVGNVYMIMDWEDLAAKLQELKLPERTRIFAIDDDNTVVLDTKNEINTKANDAYGSIIKGGMSSGVMNYISSVSHDPRTAVYSRLENLDWYLIMAMDDKVIYKANNDSIIISIIICILSIIFINVFAFLYIKKVTHPLKVLMQHATSISEGNINAYIKDNYGKDEFGQLEKVFDVMSSRLAEVVSNVNNASREIMTAAQSMMESSNELSVRTDSQSSSLEETAASIEEMVSNIKTSTEKSLLGKDMMSESMQYIENAASIIAQTASNIEEVYQASEKIKDITKIIEDIAFQTNILALNASVEAARAGDQGKGFAVVASEVRNLAQTTQASVKDITELVDNTSQKIDTATQTAKQSQEIFVDLQNKVSDTSKLMETITSNALEQESGTNQISIEVNNMETATTQNAALAENSNEISRNLVEKAEFLERSIEFFKISHNR</sequence>
<dbReference type="Gene3D" id="3.30.450.20">
    <property type="entry name" value="PAS domain"/>
    <property type="match status" value="1"/>
</dbReference>
<dbReference type="STRING" id="565034.BHWA1_01350"/>
<evidence type="ECO:0000313" key="8">
    <source>
        <dbReference type="Proteomes" id="UP000001803"/>
    </source>
</evidence>
<dbReference type="CDD" id="cd11386">
    <property type="entry name" value="MCP_signal"/>
    <property type="match status" value="1"/>
</dbReference>
<keyword evidence="8" id="KW-1185">Reference proteome</keyword>
<name>A0A3B6VH38_BRAHW</name>
<evidence type="ECO:0000259" key="6">
    <source>
        <dbReference type="PROSITE" id="PS50885"/>
    </source>
</evidence>
<evidence type="ECO:0000313" key="7">
    <source>
        <dbReference type="EMBL" id="ACN83828.1"/>
    </source>
</evidence>
<dbReference type="CDD" id="cd18774">
    <property type="entry name" value="PDC2_HK_sensor"/>
    <property type="match status" value="1"/>
</dbReference>
<dbReference type="GO" id="GO:0004888">
    <property type="term" value="F:transmembrane signaling receptor activity"/>
    <property type="evidence" value="ECO:0007669"/>
    <property type="project" value="TreeGrafter"/>
</dbReference>
<dbReference type="CDD" id="cd06225">
    <property type="entry name" value="HAMP"/>
    <property type="match status" value="1"/>
</dbReference>
<dbReference type="GO" id="GO:0005886">
    <property type="term" value="C:plasma membrane"/>
    <property type="evidence" value="ECO:0007669"/>
    <property type="project" value="TreeGrafter"/>
</dbReference>
<dbReference type="GO" id="GO:0007165">
    <property type="term" value="P:signal transduction"/>
    <property type="evidence" value="ECO:0007669"/>
    <property type="project" value="UniProtKB-KW"/>
</dbReference>
<accession>A0A3B6VH38</accession>
<reference evidence="7 8" key="1">
    <citation type="journal article" date="2009" name="PLoS ONE">
        <title>Genome sequence of the pathogenic intestinal spirochete Brachyspira hyodysenteriae reveals adaptations to its lifestyle in the porcine large intestine.</title>
        <authorList>
            <person name="Bellgard M.I."/>
            <person name="Wanchanthuek P."/>
            <person name="La T."/>
            <person name="Ryan K."/>
            <person name="Moolhuijzen P."/>
            <person name="Albertyn Z."/>
            <person name="Shaban B."/>
            <person name="Motro Y."/>
            <person name="Dunn D.S."/>
            <person name="Schibeci D."/>
            <person name="Hunter A."/>
            <person name="Barrero R."/>
            <person name="Phillips N.D."/>
            <person name="Hampson D.J."/>
        </authorList>
    </citation>
    <scope>NUCLEOTIDE SEQUENCE [LARGE SCALE GENOMIC DNA]</scope>
    <source>
        <strain evidence="8">ATCC 49526 / WA1</strain>
    </source>
</reference>
<keyword evidence="4" id="KW-0472">Membrane</keyword>
<dbReference type="PANTHER" id="PTHR43531:SF11">
    <property type="entry name" value="METHYL-ACCEPTING CHEMOTAXIS PROTEIN 3"/>
    <property type="match status" value="1"/>
</dbReference>
<dbReference type="Pfam" id="PF00015">
    <property type="entry name" value="MCPsignal"/>
    <property type="match status" value="1"/>
</dbReference>
<dbReference type="InterPro" id="IPR051310">
    <property type="entry name" value="MCP_chemotaxis"/>
</dbReference>
<dbReference type="InterPro" id="IPR004089">
    <property type="entry name" value="MCPsignal_dom"/>
</dbReference>
<dbReference type="PROSITE" id="PS50885">
    <property type="entry name" value="HAMP"/>
    <property type="match status" value="1"/>
</dbReference>
<comment type="similarity">
    <text evidence="2">Belongs to the methyl-accepting chemotaxis (MCP) protein family.</text>
</comment>
<evidence type="ECO:0000256" key="1">
    <source>
        <dbReference type="ARBA" id="ARBA00022500"/>
    </source>
</evidence>
<gene>
    <name evidence="7" type="primary">mcpA</name>
    <name evidence="7" type="ordered locus">BHWA1_01350</name>
</gene>
<dbReference type="Pfam" id="PF00672">
    <property type="entry name" value="HAMP"/>
    <property type="match status" value="1"/>
</dbReference>
<evidence type="ECO:0000259" key="5">
    <source>
        <dbReference type="PROSITE" id="PS50111"/>
    </source>
</evidence>
<keyword evidence="4" id="KW-1133">Transmembrane helix</keyword>
<feature type="domain" description="Methyl-accepting transducer" evidence="5">
    <location>
        <begin position="363"/>
        <end position="592"/>
    </location>
</feature>
<dbReference type="PROSITE" id="PS50111">
    <property type="entry name" value="CHEMOTAXIS_TRANSDUC_2"/>
    <property type="match status" value="1"/>
</dbReference>
<feature type="transmembrane region" description="Helical" evidence="4">
    <location>
        <begin position="282"/>
        <end position="304"/>
    </location>
</feature>
<dbReference type="Gene3D" id="1.10.287.950">
    <property type="entry name" value="Methyl-accepting chemotaxis protein"/>
    <property type="match status" value="1"/>
</dbReference>
<dbReference type="SMART" id="SM00304">
    <property type="entry name" value="HAMP"/>
    <property type="match status" value="1"/>
</dbReference>
<dbReference type="KEGG" id="bhy:BHWA1_01350"/>
<evidence type="ECO:0000256" key="4">
    <source>
        <dbReference type="SAM" id="Phobius"/>
    </source>
</evidence>
<feature type="transmembrane region" description="Helical" evidence="4">
    <location>
        <begin position="12"/>
        <end position="32"/>
    </location>
</feature>
<proteinExistence type="inferred from homology"/>
<feature type="domain" description="HAMP" evidence="6">
    <location>
        <begin position="305"/>
        <end position="358"/>
    </location>
</feature>
<dbReference type="PANTHER" id="PTHR43531">
    <property type="entry name" value="PROTEIN ICFG"/>
    <property type="match status" value="1"/>
</dbReference>
<keyword evidence="4" id="KW-0812">Transmembrane</keyword>
<evidence type="ECO:0000256" key="2">
    <source>
        <dbReference type="ARBA" id="ARBA00029447"/>
    </source>
</evidence>
<protein>
    <submittedName>
        <fullName evidence="7">Methyl-accepting chemotaxis protein A</fullName>
    </submittedName>
</protein>